<dbReference type="InParanoid" id="A0A0G4EUP2"/>
<feature type="region of interest" description="Disordered" evidence="1">
    <location>
        <begin position="811"/>
        <end position="870"/>
    </location>
</feature>
<accession>A0A0G4EUP2</accession>
<feature type="compositionally biased region" description="Low complexity" evidence="1">
    <location>
        <begin position="160"/>
        <end position="176"/>
    </location>
</feature>
<evidence type="ECO:0000256" key="1">
    <source>
        <dbReference type="SAM" id="MobiDB-lite"/>
    </source>
</evidence>
<dbReference type="Pfam" id="PF12014">
    <property type="entry name" value="Cyclin_D1_bind"/>
    <property type="match status" value="1"/>
</dbReference>
<name>A0A0G4EUP2_VITBC</name>
<organism evidence="2 3">
    <name type="scientific">Vitrella brassicaformis (strain CCMP3155)</name>
    <dbReference type="NCBI Taxonomy" id="1169540"/>
    <lineage>
        <taxon>Eukaryota</taxon>
        <taxon>Sar</taxon>
        <taxon>Alveolata</taxon>
        <taxon>Colpodellida</taxon>
        <taxon>Vitrellaceae</taxon>
        <taxon>Vitrella</taxon>
    </lineage>
</organism>
<protein>
    <submittedName>
        <fullName evidence="2">Uncharacterized protein</fullName>
    </submittedName>
</protein>
<feature type="compositionally biased region" description="Low complexity" evidence="1">
    <location>
        <begin position="857"/>
        <end position="870"/>
    </location>
</feature>
<feature type="region of interest" description="Disordered" evidence="1">
    <location>
        <begin position="284"/>
        <end position="308"/>
    </location>
</feature>
<gene>
    <name evidence="2" type="ORF">Vbra_5416</name>
</gene>
<feature type="region of interest" description="Disordered" evidence="1">
    <location>
        <begin position="636"/>
        <end position="718"/>
    </location>
</feature>
<feature type="compositionally biased region" description="Low complexity" evidence="1">
    <location>
        <begin position="251"/>
        <end position="262"/>
    </location>
</feature>
<reference evidence="2 3" key="1">
    <citation type="submission" date="2014-11" db="EMBL/GenBank/DDBJ databases">
        <authorList>
            <person name="Zhu J."/>
            <person name="Qi W."/>
            <person name="Song R."/>
        </authorList>
    </citation>
    <scope>NUCLEOTIDE SEQUENCE [LARGE SCALE GENOMIC DNA]</scope>
</reference>
<feature type="compositionally biased region" description="Basic and acidic residues" evidence="1">
    <location>
        <begin position="821"/>
        <end position="848"/>
    </location>
</feature>
<dbReference type="VEuPathDB" id="CryptoDB:Vbra_5416"/>
<feature type="compositionally biased region" description="Basic and acidic residues" evidence="1">
    <location>
        <begin position="289"/>
        <end position="308"/>
    </location>
</feature>
<evidence type="ECO:0000313" key="2">
    <source>
        <dbReference type="EMBL" id="CEM02304.1"/>
    </source>
</evidence>
<keyword evidence="3" id="KW-1185">Reference proteome</keyword>
<dbReference type="InterPro" id="IPR051425">
    <property type="entry name" value="Formin_Homology"/>
</dbReference>
<feature type="region of interest" description="Disordered" evidence="1">
    <location>
        <begin position="151"/>
        <end position="192"/>
    </location>
</feature>
<feature type="region of interest" description="Disordered" evidence="1">
    <location>
        <begin position="215"/>
        <end position="262"/>
    </location>
</feature>
<dbReference type="AlphaFoldDB" id="A0A0G4EUP2"/>
<feature type="compositionally biased region" description="Pro residues" evidence="1">
    <location>
        <begin position="638"/>
        <end position="662"/>
    </location>
</feature>
<evidence type="ECO:0000313" key="3">
    <source>
        <dbReference type="Proteomes" id="UP000041254"/>
    </source>
</evidence>
<dbReference type="PANTHER" id="PTHR45725">
    <property type="entry name" value="FORMIN HOMOLOGY 2 FAMILY MEMBER"/>
    <property type="match status" value="1"/>
</dbReference>
<dbReference type="EMBL" id="CDMY01000323">
    <property type="protein sequence ID" value="CEM02304.1"/>
    <property type="molecule type" value="Genomic_DNA"/>
</dbReference>
<feature type="compositionally biased region" description="Gly residues" evidence="1">
    <location>
        <begin position="704"/>
        <end position="713"/>
    </location>
</feature>
<dbReference type="OrthoDB" id="722566at2759"/>
<proteinExistence type="predicted"/>
<sequence>MASSSSSSSSEAPPRLSLESVPPEVWDIALTCCDIRSVVRLRVSSAFFLHAVEQSINAAAFHITHFVNSRECVLAVDVVLGACLAKPWHFLIDFLHRHKDLFGVWRKQLMDRHSYFEMSGALCLSFLRGASIHFCTVRPLSGFQSRLIGELQQEQQGRQSSSSSSSSATTSAAASSGAPSHPRNTKQGSPPRTLTRLEYFFSIHYSDYSEGEVTSAAPHRSVTAARQTAAVGSLRRAEEERASGKAATRDASSPPGAPAAAAAAVTSWPPLCTAERAIAFALPTTHQQQDQDHHQPQDQEGRDSESTKRLSFYRLESSQLLQDAMAPPHAIPFPRLLRDEIDGVYVLGDRRYLPLQEAFTAERLSDEYDGEDGFTDDEMDRIETTITHRTREHLAWEESNLPTSHLTTPPGKRDQPEVAVAAMPYAPKPPPPVPYRYLLVQLKSDCSHLACAASGSDKRAVVLQRLPMDHLATYRDKLPPYDHREGRMVARHLTGLWTASYGPHGYEFLWLDGDGPVVCARKVTGDPNVPASTYTFFAELNAPVPTDDFSIHLQMSADPSRRQELAGATFRHYLGKGRLAQTNYGSPRWSPLHLATMNNSVDELFVLWHELTNLMGLTRTHMSDFQRVIDAYGALINNPPPGPPTDEQPFPPPPPPPPPAPAPADGHDDNNGGSGMEPSSPPPSGQSQGSGGRGGLLSLVFGRRGPGGAGGQPSGLRYDTNTAEEALRMWQNRLRRTFSQRIRRLASEEATRGAIRPLFVAPLLPRPPVDSLRDPAISWARLLAIIRSHDHVFSRHLLETGMHVMDIVQLPPTADTPNETTEEHEAPASDDAHGTGEMDHEGDEHEGGDGEGGGEEQGQPQAAGTAPDGV</sequence>
<dbReference type="PANTHER" id="PTHR45725:SF18">
    <property type="entry name" value="ORC1-LIKE AAA ATPASE DOMAIN-CONTAINING PROTEIN"/>
    <property type="match status" value="1"/>
</dbReference>
<dbReference type="Proteomes" id="UP000041254">
    <property type="component" value="Unassembled WGS sequence"/>
</dbReference>